<dbReference type="SUPFAM" id="SSF51182">
    <property type="entry name" value="RmlC-like cupins"/>
    <property type="match status" value="1"/>
</dbReference>
<dbReference type="EMBL" id="QRJH01000016">
    <property type="protein sequence ID" value="RHH14724.1"/>
    <property type="molecule type" value="Genomic_DNA"/>
</dbReference>
<accession>A0A412L1Q7</accession>
<dbReference type="SMART" id="SM00342">
    <property type="entry name" value="HTH_ARAC"/>
    <property type="match status" value="1"/>
</dbReference>
<dbReference type="Pfam" id="PF12833">
    <property type="entry name" value="HTH_18"/>
    <property type="match status" value="1"/>
</dbReference>
<gene>
    <name evidence="6" type="ORF">DW222_17520</name>
    <name evidence="5" type="ORF">DWX77_07055</name>
</gene>
<evidence type="ECO:0000313" key="7">
    <source>
        <dbReference type="Proteomes" id="UP000284024"/>
    </source>
</evidence>
<sequence>MQEQEIFDEYCWNEHKKILTADWHKIPGLNNLSHFTPMAPGIPVPLHYHSDIIEIHFMVKGQRDTYTMKGDVLTCYRATGNELFITRPYELHTTGKIAQNRCEFFAVQLNLTAHDNFLGLNQQYSNALCRSLLSMDKHLYHMGDSQISMLRTAFNLISYGREADSLTGVQYLTCVLAGLPYLSPVPEHTNERVNTTIGLALKYIEQHIEYPITLQELANETNYSLSRFKSKFKEELGITPAEYITLQKMDRAQMLLKTTNSSITDIAYQLGFSSSNYFCSVFKKTFSYSPAAYRKNFTQS</sequence>
<dbReference type="InterPro" id="IPR018062">
    <property type="entry name" value="HTH_AraC-typ_CS"/>
</dbReference>
<dbReference type="Gene3D" id="1.10.10.60">
    <property type="entry name" value="Homeodomain-like"/>
    <property type="match status" value="2"/>
</dbReference>
<dbReference type="GO" id="GO:0003700">
    <property type="term" value="F:DNA-binding transcription factor activity"/>
    <property type="evidence" value="ECO:0007669"/>
    <property type="project" value="InterPro"/>
</dbReference>
<evidence type="ECO:0000313" key="8">
    <source>
        <dbReference type="Proteomes" id="UP000284242"/>
    </source>
</evidence>
<reference evidence="7 8" key="1">
    <citation type="submission" date="2018-08" db="EMBL/GenBank/DDBJ databases">
        <title>A genome reference for cultivated species of the human gut microbiota.</title>
        <authorList>
            <person name="Zou Y."/>
            <person name="Xue W."/>
            <person name="Luo G."/>
        </authorList>
    </citation>
    <scope>NUCLEOTIDE SEQUENCE [LARGE SCALE GENOMIC DNA]</scope>
    <source>
        <strain evidence="5 8">AF21-24</strain>
        <strain evidence="6 7">AM18-2AC</strain>
    </source>
</reference>
<dbReference type="InterPro" id="IPR018060">
    <property type="entry name" value="HTH_AraC"/>
</dbReference>
<evidence type="ECO:0000313" key="6">
    <source>
        <dbReference type="EMBL" id="RHH14724.1"/>
    </source>
</evidence>
<dbReference type="InterPro" id="IPR009057">
    <property type="entry name" value="Homeodomain-like_sf"/>
</dbReference>
<dbReference type="PRINTS" id="PR00032">
    <property type="entry name" value="HTHARAC"/>
</dbReference>
<keyword evidence="2" id="KW-0238">DNA-binding</keyword>
<dbReference type="InterPro" id="IPR020449">
    <property type="entry name" value="Tscrpt_reg_AraC-type_HTH"/>
</dbReference>
<feature type="domain" description="HTH araC/xylS-type" evidence="4">
    <location>
        <begin position="198"/>
        <end position="296"/>
    </location>
</feature>
<evidence type="ECO:0000256" key="2">
    <source>
        <dbReference type="ARBA" id="ARBA00023125"/>
    </source>
</evidence>
<dbReference type="PROSITE" id="PS01124">
    <property type="entry name" value="HTH_ARAC_FAMILY_2"/>
    <property type="match status" value="1"/>
</dbReference>
<dbReference type="PROSITE" id="PS00041">
    <property type="entry name" value="HTH_ARAC_FAMILY_1"/>
    <property type="match status" value="1"/>
</dbReference>
<keyword evidence="3" id="KW-0804">Transcription</keyword>
<comment type="caution">
    <text evidence="5">The sequence shown here is derived from an EMBL/GenBank/DDBJ whole genome shotgun (WGS) entry which is preliminary data.</text>
</comment>
<proteinExistence type="predicted"/>
<keyword evidence="1" id="KW-0805">Transcription regulation</keyword>
<dbReference type="Proteomes" id="UP000284242">
    <property type="component" value="Unassembled WGS sequence"/>
</dbReference>
<organism evidence="5 8">
    <name type="scientific">Blautia obeum</name>
    <dbReference type="NCBI Taxonomy" id="40520"/>
    <lineage>
        <taxon>Bacteria</taxon>
        <taxon>Bacillati</taxon>
        <taxon>Bacillota</taxon>
        <taxon>Clostridia</taxon>
        <taxon>Lachnospirales</taxon>
        <taxon>Lachnospiraceae</taxon>
        <taxon>Blautia</taxon>
    </lineage>
</organism>
<dbReference type="RefSeq" id="WP_118035089.1">
    <property type="nucleotide sequence ID" value="NZ_QRJH01000016.1"/>
</dbReference>
<dbReference type="InterPro" id="IPR011051">
    <property type="entry name" value="RmlC_Cupin_sf"/>
</dbReference>
<evidence type="ECO:0000256" key="1">
    <source>
        <dbReference type="ARBA" id="ARBA00023015"/>
    </source>
</evidence>
<evidence type="ECO:0000256" key="3">
    <source>
        <dbReference type="ARBA" id="ARBA00023163"/>
    </source>
</evidence>
<dbReference type="GO" id="GO:0043565">
    <property type="term" value="F:sequence-specific DNA binding"/>
    <property type="evidence" value="ECO:0007669"/>
    <property type="project" value="InterPro"/>
</dbReference>
<evidence type="ECO:0000313" key="5">
    <source>
        <dbReference type="EMBL" id="RGS74690.1"/>
    </source>
</evidence>
<evidence type="ECO:0000259" key="4">
    <source>
        <dbReference type="PROSITE" id="PS01124"/>
    </source>
</evidence>
<dbReference type="EMBL" id="QRVV01000014">
    <property type="protein sequence ID" value="RGS74690.1"/>
    <property type="molecule type" value="Genomic_DNA"/>
</dbReference>
<dbReference type="PANTHER" id="PTHR43280">
    <property type="entry name" value="ARAC-FAMILY TRANSCRIPTIONAL REGULATOR"/>
    <property type="match status" value="1"/>
</dbReference>
<dbReference type="SUPFAM" id="SSF46689">
    <property type="entry name" value="Homeodomain-like"/>
    <property type="match status" value="2"/>
</dbReference>
<name>A0A412L1Q7_9FIRM</name>
<dbReference type="AlphaFoldDB" id="A0A412L1Q7"/>
<dbReference type="Proteomes" id="UP000284024">
    <property type="component" value="Unassembled WGS sequence"/>
</dbReference>
<dbReference type="PANTHER" id="PTHR43280:SF2">
    <property type="entry name" value="HTH-TYPE TRANSCRIPTIONAL REGULATOR EXSA"/>
    <property type="match status" value="1"/>
</dbReference>
<protein>
    <submittedName>
        <fullName evidence="5">AraC family transcriptional regulator</fullName>
    </submittedName>
</protein>